<accession>X0TZ19</accession>
<organism evidence="1">
    <name type="scientific">marine sediment metagenome</name>
    <dbReference type="NCBI Taxonomy" id="412755"/>
    <lineage>
        <taxon>unclassified sequences</taxon>
        <taxon>metagenomes</taxon>
        <taxon>ecological metagenomes</taxon>
    </lineage>
</organism>
<feature type="non-terminal residue" evidence="1">
    <location>
        <position position="1"/>
    </location>
</feature>
<comment type="caution">
    <text evidence="1">The sequence shown here is derived from an EMBL/GenBank/DDBJ whole genome shotgun (WGS) entry which is preliminary data.</text>
</comment>
<proteinExistence type="predicted"/>
<gene>
    <name evidence="1" type="ORF">S01H1_20141</name>
</gene>
<sequence length="288" mass="31040">LPDVTNAYDLVIGREGQAWKDIFMLADGAVYIGSSNTPYRGENLVVYDNLAINDAGGNAMLNWQCEKDLGRIWRWSSQTNGTFRIYDQTGGLHIYAIGTNGADYVIDHYGNRVTWTNTPDMVGVGGQPITIGVDNATAQHQLEVYDSMYITETATGDNVASLHLNNTGTDGTRWKLTSYGTNTAGLGGTGGFRILDAPNSIVLLDAFTNSVGTLVIDWDSNIFTNLASLYGTYIDLVTADLRIGGTNTFSIVNGGTNLFTEGLLVTNKTAFEAYINSFIAAGEGRIQA</sequence>
<dbReference type="EMBL" id="BARS01010974">
    <property type="protein sequence ID" value="GAF98838.1"/>
    <property type="molecule type" value="Genomic_DNA"/>
</dbReference>
<evidence type="ECO:0000313" key="1">
    <source>
        <dbReference type="EMBL" id="GAF98838.1"/>
    </source>
</evidence>
<name>X0TZ19_9ZZZZ</name>
<reference evidence="1" key="1">
    <citation type="journal article" date="2014" name="Front. Microbiol.">
        <title>High frequency of phylogenetically diverse reductive dehalogenase-homologous genes in deep subseafloor sedimentary metagenomes.</title>
        <authorList>
            <person name="Kawai M."/>
            <person name="Futagami T."/>
            <person name="Toyoda A."/>
            <person name="Takaki Y."/>
            <person name="Nishi S."/>
            <person name="Hori S."/>
            <person name="Arai W."/>
            <person name="Tsubouchi T."/>
            <person name="Morono Y."/>
            <person name="Uchiyama I."/>
            <person name="Ito T."/>
            <person name="Fujiyama A."/>
            <person name="Inagaki F."/>
            <person name="Takami H."/>
        </authorList>
    </citation>
    <scope>NUCLEOTIDE SEQUENCE</scope>
    <source>
        <strain evidence="1">Expedition CK06-06</strain>
    </source>
</reference>
<protein>
    <submittedName>
        <fullName evidence="1">Uncharacterized protein</fullName>
    </submittedName>
</protein>
<feature type="non-terminal residue" evidence="1">
    <location>
        <position position="288"/>
    </location>
</feature>
<dbReference type="AlphaFoldDB" id="X0TZ19"/>